<dbReference type="InterPro" id="IPR002347">
    <property type="entry name" value="SDR_fam"/>
</dbReference>
<protein>
    <submittedName>
        <fullName evidence="3">Uncharacterized protein</fullName>
    </submittedName>
</protein>
<dbReference type="GO" id="GO:0016491">
    <property type="term" value="F:oxidoreductase activity"/>
    <property type="evidence" value="ECO:0007669"/>
    <property type="project" value="UniProtKB-KW"/>
</dbReference>
<keyword evidence="1" id="KW-0560">Oxidoreductase</keyword>
<dbReference type="PRINTS" id="PR00081">
    <property type="entry name" value="GDHRDH"/>
</dbReference>
<dbReference type="PANTHER" id="PTHR43157:SF31">
    <property type="entry name" value="PHOSPHATIDYLINOSITOL-GLYCAN BIOSYNTHESIS CLASS F PROTEIN"/>
    <property type="match status" value="1"/>
</dbReference>
<dbReference type="InterPro" id="IPR036291">
    <property type="entry name" value="NAD(P)-bd_dom_sf"/>
</dbReference>
<dbReference type="AlphaFoldDB" id="A0A0R2FFJ1"/>
<dbReference type="PATRIC" id="fig|1423804.4.peg.3350"/>
<evidence type="ECO:0000313" key="4">
    <source>
        <dbReference type="Proteomes" id="UP000051442"/>
    </source>
</evidence>
<comment type="similarity">
    <text evidence="2">Belongs to the short-chain dehydrogenases/reductases (SDR) family.</text>
</comment>
<dbReference type="PANTHER" id="PTHR43157">
    <property type="entry name" value="PHOSPHATIDYLINOSITOL-GLYCAN BIOSYNTHESIS CLASS F PROTEIN-RELATED"/>
    <property type="match status" value="1"/>
</dbReference>
<dbReference type="PRINTS" id="PR00080">
    <property type="entry name" value="SDRFAMILY"/>
</dbReference>
<dbReference type="STRING" id="1423804.FD14_GL003116"/>
<gene>
    <name evidence="3" type="ORF">FD14_GL003116</name>
</gene>
<evidence type="ECO:0000313" key="3">
    <source>
        <dbReference type="EMBL" id="KRN26974.1"/>
    </source>
</evidence>
<dbReference type="EMBL" id="AYZM01000003">
    <property type="protein sequence ID" value="KRN26974.1"/>
    <property type="molecule type" value="Genomic_DNA"/>
</dbReference>
<evidence type="ECO:0000256" key="2">
    <source>
        <dbReference type="RuleBase" id="RU000363"/>
    </source>
</evidence>
<keyword evidence="4" id="KW-1185">Reference proteome</keyword>
<evidence type="ECO:0000256" key="1">
    <source>
        <dbReference type="ARBA" id="ARBA00023002"/>
    </source>
</evidence>
<dbReference type="SUPFAM" id="SSF51735">
    <property type="entry name" value="NAD(P)-binding Rossmann-fold domains"/>
    <property type="match status" value="1"/>
</dbReference>
<name>A0A0R2FFJ1_9LACO</name>
<dbReference type="Proteomes" id="UP000051442">
    <property type="component" value="Unassembled WGS sequence"/>
</dbReference>
<dbReference type="Gene3D" id="3.40.50.720">
    <property type="entry name" value="NAD(P)-binding Rossmann-like Domain"/>
    <property type="match status" value="1"/>
</dbReference>
<organism evidence="3 4">
    <name type="scientific">Secundilactobacillus similis DSM 23365 = JCM 2765</name>
    <dbReference type="NCBI Taxonomy" id="1423804"/>
    <lineage>
        <taxon>Bacteria</taxon>
        <taxon>Bacillati</taxon>
        <taxon>Bacillota</taxon>
        <taxon>Bacilli</taxon>
        <taxon>Lactobacillales</taxon>
        <taxon>Lactobacillaceae</taxon>
        <taxon>Secundilactobacillus</taxon>
    </lineage>
</organism>
<proteinExistence type="inferred from homology"/>
<reference evidence="3 4" key="1">
    <citation type="journal article" date="2015" name="Genome Announc.">
        <title>Expanding the biotechnology potential of lactobacilli through comparative genomics of 213 strains and associated genera.</title>
        <authorList>
            <person name="Sun Z."/>
            <person name="Harris H.M."/>
            <person name="McCann A."/>
            <person name="Guo C."/>
            <person name="Argimon S."/>
            <person name="Zhang W."/>
            <person name="Yang X."/>
            <person name="Jeffery I.B."/>
            <person name="Cooney J.C."/>
            <person name="Kagawa T.F."/>
            <person name="Liu W."/>
            <person name="Song Y."/>
            <person name="Salvetti E."/>
            <person name="Wrobel A."/>
            <person name="Rasinkangas P."/>
            <person name="Parkhill J."/>
            <person name="Rea M.C."/>
            <person name="O'Sullivan O."/>
            <person name="Ritari J."/>
            <person name="Douillard F.P."/>
            <person name="Paul Ross R."/>
            <person name="Yang R."/>
            <person name="Briner A.E."/>
            <person name="Felis G.E."/>
            <person name="de Vos W.M."/>
            <person name="Barrangou R."/>
            <person name="Klaenhammer T.R."/>
            <person name="Caufield P.W."/>
            <person name="Cui Y."/>
            <person name="Zhang H."/>
            <person name="O'Toole P.W."/>
        </authorList>
    </citation>
    <scope>NUCLEOTIDE SEQUENCE [LARGE SCALE GENOMIC DNA]</scope>
    <source>
        <strain evidence="3 4">DSM 23365</strain>
    </source>
</reference>
<sequence length="290" mass="32063">MLITGATDGIGKITAQELAAKGNQVIIHGRNEQKAQRVVDEIKAATGNQNVSYLIADLFSMKAIKHMVTEFNAQFDHLDVLINNAGAVLDAKRFETVDGIEGTMALNVMAPLLLAELLLPQLRKSTDGRIINMSSGTHRMARPDMHDLNLEHVDSGQTRYGISKLFVIWNTQHLAAQLQQAGITNVTVNVSHPGMATTNFGQDSDNGFWDNLIYKVAIKIGKTFHIATPEQGAVTNVYLASDDAVKGVNGKFFDNKKRQIQPATREYSPAKELMLWNYCMAKIQPWIDEN</sequence>
<dbReference type="Pfam" id="PF00106">
    <property type="entry name" value="adh_short"/>
    <property type="match status" value="1"/>
</dbReference>
<accession>A0A0R2FFJ1</accession>
<comment type="caution">
    <text evidence="3">The sequence shown here is derived from an EMBL/GenBank/DDBJ whole genome shotgun (WGS) entry which is preliminary data.</text>
</comment>